<dbReference type="Pfam" id="PF13676">
    <property type="entry name" value="TIR_2"/>
    <property type="match status" value="1"/>
</dbReference>
<accession>A0A1S2N339</accession>
<dbReference type="GO" id="GO:0007165">
    <property type="term" value="P:signal transduction"/>
    <property type="evidence" value="ECO:0007669"/>
    <property type="project" value="InterPro"/>
</dbReference>
<gene>
    <name evidence="1" type="ORF">LO55_2824</name>
</gene>
<dbReference type="Proteomes" id="UP000180246">
    <property type="component" value="Unassembled WGS sequence"/>
</dbReference>
<dbReference type="SUPFAM" id="SSF52200">
    <property type="entry name" value="Toll/Interleukin receptor TIR domain"/>
    <property type="match status" value="1"/>
</dbReference>
<protein>
    <submittedName>
        <fullName evidence="1">TIR domain protein</fullName>
    </submittedName>
</protein>
<dbReference type="Gene3D" id="3.40.50.10140">
    <property type="entry name" value="Toll/interleukin-1 receptor homology (TIR) domain"/>
    <property type="match status" value="1"/>
</dbReference>
<organism evidence="1 2">
    <name type="scientific">Massilia timonae</name>
    <dbReference type="NCBI Taxonomy" id="47229"/>
    <lineage>
        <taxon>Bacteria</taxon>
        <taxon>Pseudomonadati</taxon>
        <taxon>Pseudomonadota</taxon>
        <taxon>Betaproteobacteria</taxon>
        <taxon>Burkholderiales</taxon>
        <taxon>Oxalobacteraceae</taxon>
        <taxon>Telluria group</taxon>
        <taxon>Massilia</taxon>
    </lineage>
</organism>
<dbReference type="InterPro" id="IPR000157">
    <property type="entry name" value="TIR_dom"/>
</dbReference>
<name>A0A1S2N339_9BURK</name>
<dbReference type="AlphaFoldDB" id="A0A1S2N339"/>
<reference evidence="1 2" key="1">
    <citation type="submission" date="2014-10" db="EMBL/GenBank/DDBJ databases">
        <authorList>
            <person name="Seo M.-J."/>
            <person name="Seok Y.J."/>
            <person name="Cha I.-T."/>
        </authorList>
    </citation>
    <scope>NUCLEOTIDE SEQUENCE [LARGE SCALE GENOMIC DNA]</scope>
    <source>
        <strain evidence="1 2">NEU</strain>
    </source>
</reference>
<sequence length="202" mass="23575">MAIRYGCFFSYAHGRHALMQRFKSALADALRCYLEPYFDNEDELFVDTEQLGGGDDLDRKIARAMCESVCMILIYTPKYEAHAYTRREYEAMRLIEAERGKWYTLPSRLIIPVVMTRHPESLPPQISDARFYVDFSHYTMATPDLMSNPDFLPDIDKMVKRIAAHYACQKKHTPLDHDCNQFVLPAVPPEWRDVPELTFPKE</sequence>
<comment type="caution">
    <text evidence="1">The sequence shown here is derived from an EMBL/GenBank/DDBJ whole genome shotgun (WGS) entry which is preliminary data.</text>
</comment>
<evidence type="ECO:0000313" key="1">
    <source>
        <dbReference type="EMBL" id="OIJ39507.1"/>
    </source>
</evidence>
<dbReference type="InterPro" id="IPR035897">
    <property type="entry name" value="Toll_tir_struct_dom_sf"/>
</dbReference>
<proteinExistence type="predicted"/>
<dbReference type="RefSeq" id="WP_005666225.1">
    <property type="nucleotide sequence ID" value="NZ_DALZDZ010000041.1"/>
</dbReference>
<dbReference type="EMBL" id="JRYB01000001">
    <property type="protein sequence ID" value="OIJ39507.1"/>
    <property type="molecule type" value="Genomic_DNA"/>
</dbReference>
<evidence type="ECO:0000313" key="2">
    <source>
        <dbReference type="Proteomes" id="UP000180246"/>
    </source>
</evidence>